<name>A0A6L5YSW7_9FIRM</name>
<keyword evidence="2" id="KW-1185">Reference proteome</keyword>
<dbReference type="Proteomes" id="UP000474024">
    <property type="component" value="Unassembled WGS sequence"/>
</dbReference>
<evidence type="ECO:0000313" key="2">
    <source>
        <dbReference type="Proteomes" id="UP000474024"/>
    </source>
</evidence>
<comment type="caution">
    <text evidence="1">The sequence shown here is derived from an EMBL/GenBank/DDBJ whole genome shotgun (WGS) entry which is preliminary data.</text>
</comment>
<protein>
    <recommendedName>
        <fullName evidence="3">Protein CR006 P-loop domain-containing protein</fullName>
    </recommendedName>
</protein>
<evidence type="ECO:0000313" key="1">
    <source>
        <dbReference type="EMBL" id="MST75465.1"/>
    </source>
</evidence>
<proteinExistence type="predicted"/>
<dbReference type="Gene3D" id="3.40.50.300">
    <property type="entry name" value="P-loop containing nucleotide triphosphate hydrolases"/>
    <property type="match status" value="1"/>
</dbReference>
<organism evidence="1 2">
    <name type="scientific">Roseburia porci</name>
    <dbReference type="NCBI Taxonomy" id="2605790"/>
    <lineage>
        <taxon>Bacteria</taxon>
        <taxon>Bacillati</taxon>
        <taxon>Bacillota</taxon>
        <taxon>Clostridia</taxon>
        <taxon>Lachnospirales</taxon>
        <taxon>Lachnospiraceae</taxon>
        <taxon>Roseburia</taxon>
    </lineage>
</organism>
<dbReference type="SUPFAM" id="SSF52540">
    <property type="entry name" value="P-loop containing nucleoside triphosphate hydrolases"/>
    <property type="match status" value="1"/>
</dbReference>
<evidence type="ECO:0008006" key="3">
    <source>
        <dbReference type="Google" id="ProtNLM"/>
    </source>
</evidence>
<gene>
    <name evidence="1" type="ORF">FYJ75_10620</name>
</gene>
<dbReference type="AlphaFoldDB" id="A0A6L5YSW7"/>
<reference evidence="1 2" key="1">
    <citation type="submission" date="2019-08" db="EMBL/GenBank/DDBJ databases">
        <title>In-depth cultivation of the pig gut microbiome towards novel bacterial diversity and tailored functional studies.</title>
        <authorList>
            <person name="Wylensek D."/>
            <person name="Hitch T.C.A."/>
            <person name="Clavel T."/>
        </authorList>
    </citation>
    <scope>NUCLEOTIDE SEQUENCE [LARGE SCALE GENOMIC DNA]</scope>
    <source>
        <strain evidence="1 2">MUC/MUC-530-WT-4D</strain>
    </source>
</reference>
<dbReference type="EMBL" id="VUNI01000019">
    <property type="protein sequence ID" value="MST75465.1"/>
    <property type="molecule type" value="Genomic_DNA"/>
</dbReference>
<accession>A0A6L5YSW7</accession>
<dbReference type="InterPro" id="IPR027417">
    <property type="entry name" value="P-loop_NTPase"/>
</dbReference>
<dbReference type="RefSeq" id="WP_154430433.1">
    <property type="nucleotide sequence ID" value="NZ_VUNI01000019.1"/>
</dbReference>
<sequence length="723" mass="83057">MGEVTIEIKNCNCIKSADIKLEEGTLNIKYGSNGTGKSTISKAVFLKTHGSEEELQTLLPYGADKGQKCEVDGISFNKVMVFDESYVNSYLFKEKSFLENSFRVFLRSEECDRLANEITNLLAELQGIFHENEAIQNVRSFLPKYAEAVKYSDGEISKKGGVGEFLKGNGAGFDKYDELKVYKPFYDRDLASVSKWAKWRNDGIKQMNGETCPFCADELKEEIEKQNKVISKVFKNSALSTANAVLEYLREAVEKNYIKADALSALQEYISSTGKEDSLESELQNLAVETEYLYKKIDKICQFRPMNVTHEELENIEKNLNEMYVDKRQISKFYSTDFIYTIADEVEEKINNLKENTGKLRGLFIQHEKKMDELITKRKDDINQFFLLAGFPYKFEIRPDGENKAVSYLIPINTEDVKVSNPDTHLSWGEKNAFSLVMFMFEAVSENADLIVLDDPITSFDKDKKFAVIRRLFDNQKVSFRDKTVLMLTHDMQPLIDYVHNDFFKRMGLTTPVKAKYLQNENGIINEFEIFGDDLINTVELTKSIADDSNRSMAVRIVNLRKYIELTKPGFAESDIYEVISNIIHGRKDATFSDGETALSEEVKTNGMNEIESFLGISSYDDVIETVSSKKLFDILDSADIYEKIITVRLLFERYDGLLAKLKKKYPAACKFVNETNHIENDYIFQLDPFKFFQIPQFYLSEIETFLEDEKDTIINGFDKDIV</sequence>